<dbReference type="PANTHER" id="PTHR43476:SF4">
    <property type="entry name" value="BLR0106 PROTEIN"/>
    <property type="match status" value="1"/>
</dbReference>
<reference evidence="4 5" key="1">
    <citation type="journal article" date="2021" name="Int. J. Syst. Evol. Microbiol.">
        <title>Reticulibacter mediterranei gen. nov., sp. nov., within the new family Reticulibacteraceae fam. nov., and Ktedonospora formicarum gen. nov., sp. nov., Ktedonobacter robiniae sp. nov., Dictyobacter formicarum sp. nov. and Dictyobacter arantiisoli sp. nov., belonging to the class Ktedonobacteria.</title>
        <authorList>
            <person name="Yabe S."/>
            <person name="Zheng Y."/>
            <person name="Wang C.M."/>
            <person name="Sakai Y."/>
            <person name="Abe K."/>
            <person name="Yokota A."/>
            <person name="Donadio S."/>
            <person name="Cavaletti L."/>
            <person name="Monciardini P."/>
        </authorList>
    </citation>
    <scope>NUCLEOTIDE SEQUENCE [LARGE SCALE GENOMIC DNA]</scope>
    <source>
        <strain evidence="4 5">SOSP1-30</strain>
    </source>
</reference>
<gene>
    <name evidence="4" type="ORF">KSB_56270</name>
</gene>
<dbReference type="PANTHER" id="PTHR43476">
    <property type="entry name" value="3-(3-HYDROXY-PHENYL)PROPIONATE/3-HYDROXYCINNAMIC ACID HYDROXYLASE"/>
    <property type="match status" value="1"/>
</dbReference>
<dbReference type="SUPFAM" id="SSF51905">
    <property type="entry name" value="FAD/NAD(P)-binding domain"/>
    <property type="match status" value="1"/>
</dbReference>
<dbReference type="InterPro" id="IPR036188">
    <property type="entry name" value="FAD/NAD-bd_sf"/>
</dbReference>
<evidence type="ECO:0000259" key="3">
    <source>
        <dbReference type="Pfam" id="PF01494"/>
    </source>
</evidence>
<name>A0ABQ3UX58_9CHLR</name>
<keyword evidence="5" id="KW-1185">Reference proteome</keyword>
<sequence length="405" mass="44345">MYDAIVIGARCAGAPVAMLLARQGYRVLLVDKARFPVDIMSGLLVHPRGTALLKRWGVLDDVLATGCPQLHSATFDLGPIELKASFHPVDEVDFTCAPRRYLLDPILVAAAVEAGAEFRDNTTVQELLMDEDGCITGIRARTAQGTTVTEKARIVIGADGVHSFVARTVKPEAYHVNPILSCGYYGFFRDVTVPGPKAYIRPYRFAVCIPTNDNLMLVGAQWPIEDFARIRTDVPTHFYKLMGQIPELATQVRREKQVGRFIGTGHVPNFFHKPYGPGWALVGDAGYHKDPILGQGIADALEDAAMLAKALTRGLSGETIMEEALAEYERERNEICLPQYQIAIQFATLAPPPPDMQTLLSVIAADPEESTRYLGVLQRTVPVAEFFAPEHIASLMARATVSLTA</sequence>
<keyword evidence="1" id="KW-0560">Oxidoreductase</keyword>
<feature type="domain" description="FAD-binding" evidence="3">
    <location>
        <begin position="2"/>
        <end position="335"/>
    </location>
</feature>
<evidence type="ECO:0000313" key="4">
    <source>
        <dbReference type="EMBL" id="GHO57152.1"/>
    </source>
</evidence>
<accession>A0ABQ3UX58</accession>
<dbReference type="Proteomes" id="UP000654345">
    <property type="component" value="Unassembled WGS sequence"/>
</dbReference>
<dbReference type="Pfam" id="PF01494">
    <property type="entry name" value="FAD_binding_3"/>
    <property type="match status" value="1"/>
</dbReference>
<proteinExistence type="predicted"/>
<evidence type="ECO:0000313" key="5">
    <source>
        <dbReference type="Proteomes" id="UP000654345"/>
    </source>
</evidence>
<dbReference type="RefSeq" id="WP_201373577.1">
    <property type="nucleotide sequence ID" value="NZ_BNJG01000002.1"/>
</dbReference>
<comment type="caution">
    <text evidence="4">The sequence shown here is derived from an EMBL/GenBank/DDBJ whole genome shotgun (WGS) entry which is preliminary data.</text>
</comment>
<protein>
    <submittedName>
        <fullName evidence="4">FAD-dependent oxidoreductase</fullName>
    </submittedName>
</protein>
<dbReference type="PRINTS" id="PR00420">
    <property type="entry name" value="RNGMNOXGNASE"/>
</dbReference>
<dbReference type="InterPro" id="IPR050631">
    <property type="entry name" value="PheA/TfdB_FAD_monoxygenase"/>
</dbReference>
<evidence type="ECO:0000256" key="2">
    <source>
        <dbReference type="ARBA" id="ARBA00023027"/>
    </source>
</evidence>
<dbReference type="Gene3D" id="3.50.50.60">
    <property type="entry name" value="FAD/NAD(P)-binding domain"/>
    <property type="match status" value="1"/>
</dbReference>
<evidence type="ECO:0000256" key="1">
    <source>
        <dbReference type="ARBA" id="ARBA00023002"/>
    </source>
</evidence>
<organism evidence="4 5">
    <name type="scientific">Ktedonobacter robiniae</name>
    <dbReference type="NCBI Taxonomy" id="2778365"/>
    <lineage>
        <taxon>Bacteria</taxon>
        <taxon>Bacillati</taxon>
        <taxon>Chloroflexota</taxon>
        <taxon>Ktedonobacteria</taxon>
        <taxon>Ktedonobacterales</taxon>
        <taxon>Ktedonobacteraceae</taxon>
        <taxon>Ktedonobacter</taxon>
    </lineage>
</organism>
<keyword evidence="2" id="KW-0520">NAD</keyword>
<dbReference type="InterPro" id="IPR002938">
    <property type="entry name" value="FAD-bd"/>
</dbReference>
<dbReference type="EMBL" id="BNJG01000002">
    <property type="protein sequence ID" value="GHO57152.1"/>
    <property type="molecule type" value="Genomic_DNA"/>
</dbReference>